<dbReference type="Proteomes" id="UP000281708">
    <property type="component" value="Unassembled WGS sequence"/>
</dbReference>
<keyword evidence="3" id="KW-1185">Reference proteome</keyword>
<dbReference type="OrthoDB" id="5149496at2"/>
<dbReference type="InterPro" id="IPR022062">
    <property type="entry name" value="DUF3618"/>
</dbReference>
<organism evidence="2 3">
    <name type="scientific">Nocardioides mangrovicus</name>
    <dbReference type="NCBI Taxonomy" id="2478913"/>
    <lineage>
        <taxon>Bacteria</taxon>
        <taxon>Bacillati</taxon>
        <taxon>Actinomycetota</taxon>
        <taxon>Actinomycetes</taxon>
        <taxon>Propionibacteriales</taxon>
        <taxon>Nocardioidaceae</taxon>
        <taxon>Nocardioides</taxon>
    </lineage>
</organism>
<comment type="caution">
    <text evidence="2">The sequence shown here is derived from an EMBL/GenBank/DDBJ whole genome shotgun (WGS) entry which is preliminary data.</text>
</comment>
<sequence>MPGTPESRDAIEREMEQTRQHLGATLDQLVYRANPKTIAGRQVAAVKGYFVDVDGAPRTGNIVKVVGGAVGAVVVVVVLRRIVRD</sequence>
<dbReference type="RefSeq" id="WP_121805537.1">
    <property type="nucleotide sequence ID" value="NZ_RDBE01000006.1"/>
</dbReference>
<evidence type="ECO:0000313" key="2">
    <source>
        <dbReference type="EMBL" id="RLV49772.1"/>
    </source>
</evidence>
<accession>A0A3L8P403</accession>
<protein>
    <submittedName>
        <fullName evidence="2">DUF3618 domain-containing protein</fullName>
    </submittedName>
</protein>
<dbReference type="EMBL" id="RDBE01000006">
    <property type="protein sequence ID" value="RLV49772.1"/>
    <property type="molecule type" value="Genomic_DNA"/>
</dbReference>
<keyword evidence="1" id="KW-1133">Transmembrane helix</keyword>
<keyword evidence="1" id="KW-0472">Membrane</keyword>
<proteinExistence type="predicted"/>
<gene>
    <name evidence="2" type="ORF">D9V37_07685</name>
</gene>
<feature type="transmembrane region" description="Helical" evidence="1">
    <location>
        <begin position="62"/>
        <end position="83"/>
    </location>
</feature>
<evidence type="ECO:0000256" key="1">
    <source>
        <dbReference type="SAM" id="Phobius"/>
    </source>
</evidence>
<dbReference type="Pfam" id="PF12277">
    <property type="entry name" value="DUF3618"/>
    <property type="match status" value="1"/>
</dbReference>
<name>A0A3L8P403_9ACTN</name>
<keyword evidence="1" id="KW-0812">Transmembrane</keyword>
<dbReference type="AlphaFoldDB" id="A0A3L8P403"/>
<evidence type="ECO:0000313" key="3">
    <source>
        <dbReference type="Proteomes" id="UP000281708"/>
    </source>
</evidence>
<reference evidence="2 3" key="1">
    <citation type="submission" date="2018-10" db="EMBL/GenBank/DDBJ databases">
        <title>Marmoricola sp. 4Q3S-7 whole genome shotgun sequence.</title>
        <authorList>
            <person name="Li F."/>
        </authorList>
    </citation>
    <scope>NUCLEOTIDE SEQUENCE [LARGE SCALE GENOMIC DNA]</scope>
    <source>
        <strain evidence="2 3">4Q3S-7</strain>
    </source>
</reference>